<dbReference type="PANTHER" id="PTHR34504">
    <property type="entry name" value="ANTITOXIN HICB"/>
    <property type="match status" value="1"/>
</dbReference>
<dbReference type="EMBL" id="CP033169">
    <property type="protein sequence ID" value="AYO29339.1"/>
    <property type="molecule type" value="Genomic_DNA"/>
</dbReference>
<dbReference type="Pfam" id="PF15919">
    <property type="entry name" value="HicB_lk_antitox"/>
    <property type="match status" value="1"/>
</dbReference>
<gene>
    <name evidence="2" type="ORF">D2962_00825</name>
</gene>
<feature type="domain" description="HicB-like antitoxin of toxin-antitoxin system" evidence="1">
    <location>
        <begin position="5"/>
        <end position="111"/>
    </location>
</feature>
<dbReference type="AlphaFoldDB" id="A0A3G2R1W9"/>
<accession>A0A3G2R1W9</accession>
<dbReference type="Proteomes" id="UP000280960">
    <property type="component" value="Chromosome"/>
</dbReference>
<dbReference type="KEGG" id="bacg:D2962_00825"/>
<dbReference type="SUPFAM" id="SSF143100">
    <property type="entry name" value="TTHA1013/TTHA0281-like"/>
    <property type="match status" value="1"/>
</dbReference>
<sequence>MKYVYPAIFTPDGNGYSVEVPDLPGCFTCGDSLADAIDMARDAISMWLCDAEDKSEPIPLPSNIKDIPHAANSFVNLIDVDTDFYRKENDNRAVKKTLTIPSWLNAKAEKANINFSQVLQAALKEHLGIQDRP</sequence>
<dbReference type="InterPro" id="IPR035069">
    <property type="entry name" value="TTHA1013/TTHA0281-like"/>
</dbReference>
<proteinExistence type="predicted"/>
<evidence type="ECO:0000313" key="3">
    <source>
        <dbReference type="Proteomes" id="UP000280960"/>
    </source>
</evidence>
<dbReference type="Gene3D" id="3.30.160.250">
    <property type="match status" value="1"/>
</dbReference>
<organism evidence="2 3">
    <name type="scientific">Biomaibacter acetigenes</name>
    <dbReference type="NCBI Taxonomy" id="2316383"/>
    <lineage>
        <taxon>Bacteria</taxon>
        <taxon>Bacillati</taxon>
        <taxon>Bacillota</taxon>
        <taxon>Clostridia</taxon>
        <taxon>Thermosediminibacterales</taxon>
        <taxon>Tepidanaerobacteraceae</taxon>
        <taxon>Biomaibacter</taxon>
    </lineage>
</organism>
<reference evidence="2 3" key="1">
    <citation type="submission" date="2018-10" db="EMBL/GenBank/DDBJ databases">
        <authorList>
            <person name="Zhang X."/>
        </authorList>
    </citation>
    <scope>NUCLEOTIDE SEQUENCE [LARGE SCALE GENOMIC DNA]</scope>
    <source>
        <strain evidence="2 3">SK-G1</strain>
    </source>
</reference>
<dbReference type="InterPro" id="IPR051404">
    <property type="entry name" value="TA_system_antitoxin"/>
</dbReference>
<keyword evidence="3" id="KW-1185">Reference proteome</keyword>
<dbReference type="RefSeq" id="WP_122013828.1">
    <property type="nucleotide sequence ID" value="NZ_CP033169.1"/>
</dbReference>
<dbReference type="PANTHER" id="PTHR34504:SF4">
    <property type="entry name" value="ANTITOXIN HICB"/>
    <property type="match status" value="1"/>
</dbReference>
<evidence type="ECO:0000259" key="1">
    <source>
        <dbReference type="Pfam" id="PF15919"/>
    </source>
</evidence>
<evidence type="ECO:0000313" key="2">
    <source>
        <dbReference type="EMBL" id="AYO29339.1"/>
    </source>
</evidence>
<name>A0A3G2R1W9_9FIRM</name>
<protein>
    <submittedName>
        <fullName evidence="2">Type II toxin-antitoxin system HicB family antitoxin</fullName>
    </submittedName>
</protein>
<dbReference type="InterPro" id="IPR031807">
    <property type="entry name" value="HicB-like"/>
</dbReference>